<feature type="compositionally biased region" description="Basic and acidic residues" evidence="1">
    <location>
        <begin position="28"/>
        <end position="43"/>
    </location>
</feature>
<feature type="region of interest" description="Disordered" evidence="1">
    <location>
        <begin position="26"/>
        <end position="51"/>
    </location>
</feature>
<comment type="caution">
    <text evidence="2">The sequence shown here is derived from an EMBL/GenBank/DDBJ whole genome shotgun (WGS) entry which is preliminary data.</text>
</comment>
<evidence type="ECO:0000313" key="3">
    <source>
        <dbReference type="Proteomes" id="UP001190700"/>
    </source>
</evidence>
<reference evidence="2 3" key="1">
    <citation type="journal article" date="2015" name="Genome Biol. Evol.">
        <title>Comparative Genomics of a Bacterivorous Green Alga Reveals Evolutionary Causalities and Consequences of Phago-Mixotrophic Mode of Nutrition.</title>
        <authorList>
            <person name="Burns J.A."/>
            <person name="Paasch A."/>
            <person name="Narechania A."/>
            <person name="Kim E."/>
        </authorList>
    </citation>
    <scope>NUCLEOTIDE SEQUENCE [LARGE SCALE GENOMIC DNA]</scope>
    <source>
        <strain evidence="2 3">PLY_AMNH</strain>
    </source>
</reference>
<accession>A0AAE0G6V0</accession>
<dbReference type="EMBL" id="LGRX02009004">
    <property type="protein sequence ID" value="KAK3272378.1"/>
    <property type="molecule type" value="Genomic_DNA"/>
</dbReference>
<dbReference type="AlphaFoldDB" id="A0AAE0G6V0"/>
<name>A0AAE0G6V0_9CHLO</name>
<evidence type="ECO:0000313" key="2">
    <source>
        <dbReference type="EMBL" id="KAK3272378.1"/>
    </source>
</evidence>
<keyword evidence="3" id="KW-1185">Reference proteome</keyword>
<gene>
    <name evidence="2" type="ORF">CYMTET_19326</name>
</gene>
<organism evidence="2 3">
    <name type="scientific">Cymbomonas tetramitiformis</name>
    <dbReference type="NCBI Taxonomy" id="36881"/>
    <lineage>
        <taxon>Eukaryota</taxon>
        <taxon>Viridiplantae</taxon>
        <taxon>Chlorophyta</taxon>
        <taxon>Pyramimonadophyceae</taxon>
        <taxon>Pyramimonadales</taxon>
        <taxon>Pyramimonadaceae</taxon>
        <taxon>Cymbomonas</taxon>
    </lineage>
</organism>
<sequence length="397" mass="45580">MEDNIQNEEDDFFEAELAALQTDCELDGADRQASEEPLSDEHQPTSVGPGRNLKRVNDLCKMVWEEASSYVRTLPMYSKGSKSYKECTHNPWLSMPDALRCIGGAALPLMQLAHCILRFIWVYIWSPWIFYPQEISNDPCCPYCDSPQFVKRKGWYELRPVASKGSFRYMLMVQKYRCGEGNDAESCGRTFSPLHSRVAQLLPEHVRNRLPCLVLDKSCVDKEFVQDVVKIAMNGGRFLRAQRDLAQSNRELVLRAFSEFALTAAARNAISPENRVSSSIFQRSDPLAVQDCEKYLLYEPSPSHLIHVLHQTLDADTLETLRIFLQSGSGRIWKFDWSFNLNRRIKSSTGRLMFESTFSILSEWNDPLAFAFLFTKSLSEIQPIIMALLYRYMHAPL</sequence>
<protein>
    <submittedName>
        <fullName evidence="2">Uncharacterized protein</fullName>
    </submittedName>
</protein>
<dbReference type="Proteomes" id="UP001190700">
    <property type="component" value="Unassembled WGS sequence"/>
</dbReference>
<proteinExistence type="predicted"/>
<evidence type="ECO:0000256" key="1">
    <source>
        <dbReference type="SAM" id="MobiDB-lite"/>
    </source>
</evidence>